<dbReference type="InterPro" id="IPR002645">
    <property type="entry name" value="STAS_dom"/>
</dbReference>
<dbReference type="CDD" id="cd07043">
    <property type="entry name" value="STAS_anti-anti-sigma_factors"/>
    <property type="match status" value="1"/>
</dbReference>
<dbReference type="STRING" id="35752.SAMN05421541_10362"/>
<dbReference type="EMBL" id="FONV01000003">
    <property type="protein sequence ID" value="SFE69006.1"/>
    <property type="molecule type" value="Genomic_DNA"/>
</dbReference>
<evidence type="ECO:0000313" key="4">
    <source>
        <dbReference type="EMBL" id="SFE69006.1"/>
    </source>
</evidence>
<dbReference type="RefSeq" id="WP_093611367.1">
    <property type="nucleotide sequence ID" value="NZ_BOMT01000009.1"/>
</dbReference>
<comment type="similarity">
    <text evidence="1 2">Belongs to the anti-sigma-factor antagonist family.</text>
</comment>
<protein>
    <recommendedName>
        <fullName evidence="2">Anti-sigma factor antagonist</fullName>
    </recommendedName>
</protein>
<organism evidence="4 5">
    <name type="scientific">Actinoplanes philippinensis</name>
    <dbReference type="NCBI Taxonomy" id="35752"/>
    <lineage>
        <taxon>Bacteria</taxon>
        <taxon>Bacillati</taxon>
        <taxon>Actinomycetota</taxon>
        <taxon>Actinomycetes</taxon>
        <taxon>Micromonosporales</taxon>
        <taxon>Micromonosporaceae</taxon>
        <taxon>Actinoplanes</taxon>
    </lineage>
</organism>
<evidence type="ECO:0000256" key="2">
    <source>
        <dbReference type="RuleBase" id="RU003749"/>
    </source>
</evidence>
<dbReference type="NCBIfam" id="TIGR00377">
    <property type="entry name" value="ant_ant_sig"/>
    <property type="match status" value="1"/>
</dbReference>
<proteinExistence type="inferred from homology"/>
<dbReference type="PANTHER" id="PTHR33495:SF2">
    <property type="entry name" value="ANTI-SIGMA FACTOR ANTAGONIST TM_1081-RELATED"/>
    <property type="match status" value="1"/>
</dbReference>
<dbReference type="Pfam" id="PF01740">
    <property type="entry name" value="STAS"/>
    <property type="match status" value="1"/>
</dbReference>
<feature type="domain" description="STAS" evidence="3">
    <location>
        <begin position="5"/>
        <end position="117"/>
    </location>
</feature>
<reference evidence="4 5" key="1">
    <citation type="submission" date="2016-10" db="EMBL/GenBank/DDBJ databases">
        <authorList>
            <person name="de Groot N.N."/>
        </authorList>
    </citation>
    <scope>NUCLEOTIDE SEQUENCE [LARGE SCALE GENOMIC DNA]</scope>
    <source>
        <strain evidence="4 5">DSM 43019</strain>
    </source>
</reference>
<evidence type="ECO:0000256" key="1">
    <source>
        <dbReference type="ARBA" id="ARBA00009013"/>
    </source>
</evidence>
<keyword evidence="5" id="KW-1185">Reference proteome</keyword>
<dbReference type="OrthoDB" id="9793697at2"/>
<dbReference type="InterPro" id="IPR003658">
    <property type="entry name" value="Anti-sigma_ant"/>
</dbReference>
<dbReference type="InterPro" id="IPR036513">
    <property type="entry name" value="STAS_dom_sf"/>
</dbReference>
<dbReference type="Gene3D" id="3.30.750.24">
    <property type="entry name" value="STAS domain"/>
    <property type="match status" value="1"/>
</dbReference>
<dbReference type="Proteomes" id="UP000199645">
    <property type="component" value="Unassembled WGS sequence"/>
</dbReference>
<dbReference type="GO" id="GO:0043856">
    <property type="term" value="F:anti-sigma factor antagonist activity"/>
    <property type="evidence" value="ECO:0007669"/>
    <property type="project" value="InterPro"/>
</dbReference>
<sequence>MSEAAMTARRQADGATVMDVRGSLDVTTVDRLRAALLDALHRDRPRVMIVDLTLVTFMDSTGVGLLAGGHQSARDQGTRLVVRNPSDFVHRQLRITGLAALLGLPPAGVAPGWRMGT</sequence>
<dbReference type="AlphaFoldDB" id="A0A1I2CL19"/>
<dbReference type="PROSITE" id="PS50801">
    <property type="entry name" value="STAS"/>
    <property type="match status" value="1"/>
</dbReference>
<evidence type="ECO:0000313" key="5">
    <source>
        <dbReference type="Proteomes" id="UP000199645"/>
    </source>
</evidence>
<dbReference type="PANTHER" id="PTHR33495">
    <property type="entry name" value="ANTI-SIGMA FACTOR ANTAGONIST TM_1081-RELATED-RELATED"/>
    <property type="match status" value="1"/>
</dbReference>
<name>A0A1I2CL19_9ACTN</name>
<gene>
    <name evidence="4" type="ORF">SAMN05421541_10362</name>
</gene>
<evidence type="ECO:0000259" key="3">
    <source>
        <dbReference type="PROSITE" id="PS50801"/>
    </source>
</evidence>
<dbReference type="SUPFAM" id="SSF52091">
    <property type="entry name" value="SpoIIaa-like"/>
    <property type="match status" value="1"/>
</dbReference>
<accession>A0A1I2CL19</accession>